<organism evidence="2 3">
    <name type="scientific">Klebsiella michiganensis</name>
    <dbReference type="NCBI Taxonomy" id="1134687"/>
    <lineage>
        <taxon>Bacteria</taxon>
        <taxon>Pseudomonadati</taxon>
        <taxon>Pseudomonadota</taxon>
        <taxon>Gammaproteobacteria</taxon>
        <taxon>Enterobacterales</taxon>
        <taxon>Enterobacteriaceae</taxon>
        <taxon>Klebsiella/Raoultella group</taxon>
        <taxon>Klebsiella</taxon>
    </lineage>
</organism>
<dbReference type="GO" id="GO:0090313">
    <property type="term" value="P:regulation of protein targeting to membrane"/>
    <property type="evidence" value="ECO:0007669"/>
    <property type="project" value="TreeGrafter"/>
</dbReference>
<evidence type="ECO:0000313" key="2">
    <source>
        <dbReference type="EMBL" id="STT05155.1"/>
    </source>
</evidence>
<gene>
    <name evidence="2" type="ORF">NCTC11694_06686</name>
</gene>
<evidence type="ECO:0000259" key="1">
    <source>
        <dbReference type="Pfam" id="PF05170"/>
    </source>
</evidence>
<name>A0A7H4MVH6_9ENTR</name>
<dbReference type="InterPro" id="IPR052894">
    <property type="entry name" value="AsmA-related"/>
</dbReference>
<dbReference type="InterPro" id="IPR007844">
    <property type="entry name" value="AsmA"/>
</dbReference>
<reference evidence="2 3" key="1">
    <citation type="submission" date="2018-06" db="EMBL/GenBank/DDBJ databases">
        <authorList>
            <consortium name="Pathogen Informatics"/>
            <person name="Doyle S."/>
        </authorList>
    </citation>
    <scope>NUCLEOTIDE SEQUENCE [LARGE SCALE GENOMIC DNA]</scope>
    <source>
        <strain evidence="2 3">NCTC11694</strain>
    </source>
</reference>
<comment type="caution">
    <text evidence="2">The sequence shown here is derived from an EMBL/GenBank/DDBJ whole genome shotgun (WGS) entry which is preliminary data.</text>
</comment>
<proteinExistence type="predicted"/>
<sequence length="114" mass="12583">MRDNDTQQDYNALRGFNARLNLTADQLQWRGMHFTQVKSEISNQQGLLTIHQMQGSLDGGRLSLPGSLDARGATPHASFQPQLDNVEIGSILKAFNYSINLTGKLSLTGGVLRR</sequence>
<dbReference type="AlphaFoldDB" id="A0A7H4MVH6"/>
<dbReference type="GO" id="GO:0005886">
    <property type="term" value="C:plasma membrane"/>
    <property type="evidence" value="ECO:0007669"/>
    <property type="project" value="TreeGrafter"/>
</dbReference>
<dbReference type="PANTHER" id="PTHR30441:SF4">
    <property type="entry name" value="PROTEIN ASMA"/>
    <property type="match status" value="1"/>
</dbReference>
<feature type="domain" description="AsmA" evidence="1">
    <location>
        <begin position="11"/>
        <end position="107"/>
    </location>
</feature>
<evidence type="ECO:0000313" key="3">
    <source>
        <dbReference type="Proteomes" id="UP000255050"/>
    </source>
</evidence>
<dbReference type="EMBL" id="UGJR01000005">
    <property type="protein sequence ID" value="STT05155.1"/>
    <property type="molecule type" value="Genomic_DNA"/>
</dbReference>
<dbReference type="Proteomes" id="UP000255050">
    <property type="component" value="Unassembled WGS sequence"/>
</dbReference>
<dbReference type="PANTHER" id="PTHR30441">
    <property type="entry name" value="DUF748 DOMAIN-CONTAINING PROTEIN"/>
    <property type="match status" value="1"/>
</dbReference>
<accession>A0A7H4MVH6</accession>
<protein>
    <submittedName>
        <fullName evidence="2">AsmA protein</fullName>
    </submittedName>
</protein>
<dbReference type="Pfam" id="PF05170">
    <property type="entry name" value="AsmA"/>
    <property type="match status" value="1"/>
</dbReference>